<feature type="region of interest" description="Disordered" evidence="1">
    <location>
        <begin position="1"/>
        <end position="36"/>
    </location>
</feature>
<name>A0ABX2IQB0_9RHOB</name>
<sequence length="175" mass="20012">MPSDNQSSFNDRLNRMNANGGSPDFSSQPQAPTERREKPSVGWRILRVPLAFVWGAISLIAIDLILFNIFWKPGINILEVFNLTSLFAWFGLILCFLFFGIFILSLRGTLAVIAFLISVLFSVIPYYHVLLNVRPDLGDAIYHPEYMDQVRQLWTVQATGPGQNRQQRPRVWSLQ</sequence>
<accession>A0ABX2IQB0</accession>
<keyword evidence="2" id="KW-0472">Membrane</keyword>
<dbReference type="Proteomes" id="UP000777935">
    <property type="component" value="Unassembled WGS sequence"/>
</dbReference>
<keyword evidence="2" id="KW-1133">Transmembrane helix</keyword>
<reference evidence="3 4" key="1">
    <citation type="submission" date="2020-06" db="EMBL/GenBank/DDBJ databases">
        <title>Sulfitobacter algicola sp. nov., isolated from green algae.</title>
        <authorList>
            <person name="Wang C."/>
        </authorList>
    </citation>
    <scope>NUCLEOTIDE SEQUENCE [LARGE SCALE GENOMIC DNA]</scope>
    <source>
        <strain evidence="3 4">1151</strain>
    </source>
</reference>
<organism evidence="3 4">
    <name type="scientific">Parasulfitobacter algicola</name>
    <dbReference type="NCBI Taxonomy" id="2614809"/>
    <lineage>
        <taxon>Bacteria</taxon>
        <taxon>Pseudomonadati</taxon>
        <taxon>Pseudomonadota</taxon>
        <taxon>Alphaproteobacteria</taxon>
        <taxon>Rhodobacterales</taxon>
        <taxon>Roseobacteraceae</taxon>
        <taxon>Parasulfitobacter</taxon>
    </lineage>
</organism>
<comment type="caution">
    <text evidence="3">The sequence shown here is derived from an EMBL/GenBank/DDBJ whole genome shotgun (WGS) entry which is preliminary data.</text>
</comment>
<feature type="transmembrane region" description="Helical" evidence="2">
    <location>
        <begin position="83"/>
        <end position="103"/>
    </location>
</feature>
<dbReference type="RefSeq" id="WP_174135981.1">
    <property type="nucleotide sequence ID" value="NZ_JABUFE010000002.1"/>
</dbReference>
<feature type="transmembrane region" description="Helical" evidence="2">
    <location>
        <begin position="110"/>
        <end position="129"/>
    </location>
</feature>
<keyword evidence="2" id="KW-0812">Transmembrane</keyword>
<evidence type="ECO:0000313" key="4">
    <source>
        <dbReference type="Proteomes" id="UP000777935"/>
    </source>
</evidence>
<keyword evidence="4" id="KW-1185">Reference proteome</keyword>
<proteinExistence type="predicted"/>
<evidence type="ECO:0000256" key="1">
    <source>
        <dbReference type="SAM" id="MobiDB-lite"/>
    </source>
</evidence>
<protein>
    <submittedName>
        <fullName evidence="3">Uncharacterized protein</fullName>
    </submittedName>
</protein>
<feature type="compositionally biased region" description="Polar residues" evidence="1">
    <location>
        <begin position="1"/>
        <end position="31"/>
    </location>
</feature>
<dbReference type="EMBL" id="JABUFE010000002">
    <property type="protein sequence ID" value="NSX54206.1"/>
    <property type="molecule type" value="Genomic_DNA"/>
</dbReference>
<evidence type="ECO:0000256" key="2">
    <source>
        <dbReference type="SAM" id="Phobius"/>
    </source>
</evidence>
<evidence type="ECO:0000313" key="3">
    <source>
        <dbReference type="EMBL" id="NSX54206.1"/>
    </source>
</evidence>
<gene>
    <name evidence="3" type="ORF">HRQ87_05285</name>
</gene>
<feature type="transmembrane region" description="Helical" evidence="2">
    <location>
        <begin position="45"/>
        <end position="71"/>
    </location>
</feature>